<sequence>MYHTFMFACEPFAVQYPDRCRSVEGKLIEDAVEELSAAATSGSWSGTAGEPMPRDLETREAARRVLAGLSRLSPACALYAEVLKDAERRIARSIEEGKRLDEED</sequence>
<name>A0A917Q7X1_9HYPH</name>
<reference evidence="1 2" key="1">
    <citation type="journal article" date="2014" name="Int. J. Syst. Evol. Microbiol.">
        <title>Complete genome sequence of Corynebacterium casei LMG S-19264T (=DSM 44701T), isolated from a smear-ripened cheese.</title>
        <authorList>
            <consortium name="US DOE Joint Genome Institute (JGI-PGF)"/>
            <person name="Walter F."/>
            <person name="Albersmeier A."/>
            <person name="Kalinowski J."/>
            <person name="Ruckert C."/>
        </authorList>
    </citation>
    <scope>NUCLEOTIDE SEQUENCE [LARGE SCALE GENOMIC DNA]</scope>
    <source>
        <strain evidence="1 2">CGMCC 1.9161</strain>
    </source>
</reference>
<dbReference type="EMBL" id="BMMF01000005">
    <property type="protein sequence ID" value="GGK34903.1"/>
    <property type="molecule type" value="Genomic_DNA"/>
</dbReference>
<dbReference type="AlphaFoldDB" id="A0A917Q7X1"/>
<evidence type="ECO:0000313" key="2">
    <source>
        <dbReference type="Proteomes" id="UP000600449"/>
    </source>
</evidence>
<keyword evidence="2" id="KW-1185">Reference proteome</keyword>
<organism evidence="1 2">
    <name type="scientific">Salinarimonas ramus</name>
    <dbReference type="NCBI Taxonomy" id="690164"/>
    <lineage>
        <taxon>Bacteria</taxon>
        <taxon>Pseudomonadati</taxon>
        <taxon>Pseudomonadota</taxon>
        <taxon>Alphaproteobacteria</taxon>
        <taxon>Hyphomicrobiales</taxon>
        <taxon>Salinarimonadaceae</taxon>
        <taxon>Salinarimonas</taxon>
    </lineage>
</organism>
<dbReference type="Proteomes" id="UP000600449">
    <property type="component" value="Unassembled WGS sequence"/>
</dbReference>
<gene>
    <name evidence="1" type="ORF">GCM10011322_22120</name>
</gene>
<accession>A0A917Q7X1</accession>
<comment type="caution">
    <text evidence="1">The sequence shown here is derived from an EMBL/GenBank/DDBJ whole genome shotgun (WGS) entry which is preliminary data.</text>
</comment>
<evidence type="ECO:0000313" key="1">
    <source>
        <dbReference type="EMBL" id="GGK34903.1"/>
    </source>
</evidence>
<proteinExistence type="predicted"/>
<protein>
    <submittedName>
        <fullName evidence="1">Uncharacterized protein</fullName>
    </submittedName>
</protein>